<organism evidence="3">
    <name type="scientific">Rodentolepis nana</name>
    <name type="common">Dwarf tapeworm</name>
    <name type="synonym">Hymenolepis nana</name>
    <dbReference type="NCBI Taxonomy" id="102285"/>
    <lineage>
        <taxon>Eukaryota</taxon>
        <taxon>Metazoa</taxon>
        <taxon>Spiralia</taxon>
        <taxon>Lophotrochozoa</taxon>
        <taxon>Platyhelminthes</taxon>
        <taxon>Cestoda</taxon>
        <taxon>Eucestoda</taxon>
        <taxon>Cyclophyllidea</taxon>
        <taxon>Hymenolepididae</taxon>
        <taxon>Rodentolepis</taxon>
    </lineage>
</organism>
<evidence type="ECO:0000313" key="2">
    <source>
        <dbReference type="Proteomes" id="UP000278807"/>
    </source>
</evidence>
<keyword evidence="2" id="KW-1185">Reference proteome</keyword>
<dbReference type="AlphaFoldDB" id="A0A0R3U0X5"/>
<sequence>MDSGRASNLIVNSELRPQSEKPRQRSMSIALSRLRSPGDLKIVPTNHEVKETETSTMVTRTNGVQTQNQSAIETLQPIIDMMKIAPSNHGVNETETSTMVTKINGVQTQNLSGIASHQPMFSTRNIVSANHGGNVTGSATMVTSTNRVQTQNQLVVES</sequence>
<protein>
    <submittedName>
        <fullName evidence="1 3">Uncharacterized protein</fullName>
    </submittedName>
</protein>
<evidence type="ECO:0000313" key="1">
    <source>
        <dbReference type="EMBL" id="VDO16951.1"/>
    </source>
</evidence>
<gene>
    <name evidence="1" type="ORF">HNAJ_LOCUS13748</name>
</gene>
<reference evidence="3" key="1">
    <citation type="submission" date="2017-02" db="UniProtKB">
        <authorList>
            <consortium name="WormBaseParasite"/>
        </authorList>
    </citation>
    <scope>IDENTIFICATION</scope>
</reference>
<evidence type="ECO:0000313" key="3">
    <source>
        <dbReference type="WBParaSite" id="HNAJ_0001377401-mRNA-1"/>
    </source>
</evidence>
<accession>A0A0R3U0X5</accession>
<proteinExistence type="predicted"/>
<name>A0A0R3U0X5_RODNA</name>
<reference evidence="1 2" key="2">
    <citation type="submission" date="2018-11" db="EMBL/GenBank/DDBJ databases">
        <authorList>
            <consortium name="Pathogen Informatics"/>
        </authorList>
    </citation>
    <scope>NUCLEOTIDE SEQUENCE [LARGE SCALE GENOMIC DNA]</scope>
</reference>
<dbReference type="EMBL" id="UZAE01016046">
    <property type="protein sequence ID" value="VDO16951.1"/>
    <property type="molecule type" value="Genomic_DNA"/>
</dbReference>
<dbReference type="WBParaSite" id="HNAJ_0001377401-mRNA-1">
    <property type="protein sequence ID" value="HNAJ_0001377401-mRNA-1"/>
    <property type="gene ID" value="HNAJ_0001377401"/>
</dbReference>
<dbReference type="Proteomes" id="UP000278807">
    <property type="component" value="Unassembled WGS sequence"/>
</dbReference>